<dbReference type="InterPro" id="IPR000792">
    <property type="entry name" value="Tscrpt_reg_LuxR_C"/>
</dbReference>
<dbReference type="RefSeq" id="WP_135067662.1">
    <property type="nucleotide sequence ID" value="NZ_CP038266.1"/>
</dbReference>
<dbReference type="Pfam" id="PF00196">
    <property type="entry name" value="GerE"/>
    <property type="match status" value="1"/>
</dbReference>
<dbReference type="CDD" id="cd06170">
    <property type="entry name" value="LuxR_C_like"/>
    <property type="match status" value="1"/>
</dbReference>
<dbReference type="PRINTS" id="PR00038">
    <property type="entry name" value="HTHLUXR"/>
</dbReference>
<evidence type="ECO:0000256" key="2">
    <source>
        <dbReference type="ARBA" id="ARBA00023125"/>
    </source>
</evidence>
<evidence type="ECO:0000256" key="1">
    <source>
        <dbReference type="ARBA" id="ARBA00023015"/>
    </source>
</evidence>
<name>A0ABX5ST11_9MICO</name>
<keyword evidence="3" id="KW-0804">Transcription</keyword>
<evidence type="ECO:0000256" key="3">
    <source>
        <dbReference type="ARBA" id="ARBA00023163"/>
    </source>
</evidence>
<feature type="domain" description="HTH luxR-type" evidence="4">
    <location>
        <begin position="802"/>
        <end position="863"/>
    </location>
</feature>
<dbReference type="EMBL" id="CP038266">
    <property type="protein sequence ID" value="QBR89303.1"/>
    <property type="molecule type" value="Genomic_DNA"/>
</dbReference>
<sequence length="863" mass="90947">MARPDLRSAVTDSVSEAVQSRASVVAVGLPGSGRRWLLARVRERFERREWSVIEVPGARGRPLESLALAGIAASTIPGAGPLAGLAATVQALSARAATGPALLLLEDADLLDETSAGVIAAALSQHDITAVATVRPPFPGASALDVLTGRVETTALWLPTLPFEDVHHLVADALGGDVQTDAAGRIYALSGGLPGIARSIAVEARREGRLVFDGSSWSAGEDLWTPALAVVVGRLTQGLTDEEKDALRVLAEAGPTDVESVRDVVPWHVATSLDDRGLFRFVQEEDRMLGALFPPLLEDHLRHDPHGVRRRRAAEVAAAALRRSAPGPHDLPARPLVRRPLRWSSSPEAAAILGRVLRENTAARVARCRTEWETDPTDATAVLYVHALLDHAAPPDEIERVLAAARAHPSELDMVRLAGWEAMYRALVAGDVGAGAAVLARAEQAVPRAGAVLAAIGQHIGLIAGAGQAAVLPALPEPGPAAATGEGDALGLPALTAVDVIRMVRGEILLAGGRVDDAAAEFSGVSPTDPTRYDPDALVPLGQLCAGDIDGAIGRAARQLDIARGTLDRALIEPHGYVLGLGLLLQGRLSSLRAQLTGLFAINAPAPLRPASRAGLLTLATLLSLLERNHRSARSMIAQLEGAAGGPFPLTAAEPASAALAVAEGQPAAAATQRAWRRVETLIDEGHFLAAAFDGAWLIDLHVDDERAARLIQVARAGQGLILPAIAEYLESAAARSPRGLLRSADLLRSRGLVLHATRARARAIELLREAGDAEAAASASADLRRLVRDYGDDLRLLAPDVLAPEAQLTARELEVARLIVEGLSNREVSRRLVVSERTVDNHVYRIFRKLGITSRDELASLL</sequence>
<dbReference type="PANTHER" id="PTHR44688">
    <property type="entry name" value="DNA-BINDING TRANSCRIPTIONAL ACTIVATOR DEVR_DOSR"/>
    <property type="match status" value="1"/>
</dbReference>
<dbReference type="InterPro" id="IPR027417">
    <property type="entry name" value="P-loop_NTPase"/>
</dbReference>
<proteinExistence type="predicted"/>
<keyword evidence="2" id="KW-0238">DNA-binding</keyword>
<dbReference type="SMART" id="SM00421">
    <property type="entry name" value="HTH_LUXR"/>
    <property type="match status" value="1"/>
</dbReference>
<evidence type="ECO:0000313" key="5">
    <source>
        <dbReference type="EMBL" id="QBR89303.1"/>
    </source>
</evidence>
<dbReference type="PANTHER" id="PTHR44688:SF16">
    <property type="entry name" value="DNA-BINDING TRANSCRIPTIONAL ACTIVATOR DEVR_DOSR"/>
    <property type="match status" value="1"/>
</dbReference>
<evidence type="ECO:0000259" key="4">
    <source>
        <dbReference type="PROSITE" id="PS50043"/>
    </source>
</evidence>
<accession>A0ABX5ST11</accession>
<keyword evidence="1" id="KW-0805">Transcription regulation</keyword>
<dbReference type="SUPFAM" id="SSF46894">
    <property type="entry name" value="C-terminal effector domain of the bipartite response regulators"/>
    <property type="match status" value="1"/>
</dbReference>
<dbReference type="PROSITE" id="PS00622">
    <property type="entry name" value="HTH_LUXR_1"/>
    <property type="match status" value="1"/>
</dbReference>
<keyword evidence="6" id="KW-1185">Reference proteome</keyword>
<dbReference type="InterPro" id="IPR016032">
    <property type="entry name" value="Sig_transdc_resp-reg_C-effctor"/>
</dbReference>
<protein>
    <submittedName>
        <fullName evidence="5">LuxR family transcriptional regulator</fullName>
    </submittedName>
</protein>
<dbReference type="Proteomes" id="UP000295748">
    <property type="component" value="Chromosome"/>
</dbReference>
<dbReference type="Gene3D" id="1.10.10.10">
    <property type="entry name" value="Winged helix-like DNA-binding domain superfamily/Winged helix DNA-binding domain"/>
    <property type="match status" value="1"/>
</dbReference>
<dbReference type="InterPro" id="IPR036388">
    <property type="entry name" value="WH-like_DNA-bd_sf"/>
</dbReference>
<evidence type="ECO:0000313" key="6">
    <source>
        <dbReference type="Proteomes" id="UP000295748"/>
    </source>
</evidence>
<dbReference type="SUPFAM" id="SSF52540">
    <property type="entry name" value="P-loop containing nucleoside triphosphate hydrolases"/>
    <property type="match status" value="1"/>
</dbReference>
<dbReference type="PROSITE" id="PS50043">
    <property type="entry name" value="HTH_LUXR_2"/>
    <property type="match status" value="1"/>
</dbReference>
<organism evidence="5 6">
    <name type="scientific">Microbacterium wangchenii</name>
    <dbReference type="NCBI Taxonomy" id="2541726"/>
    <lineage>
        <taxon>Bacteria</taxon>
        <taxon>Bacillati</taxon>
        <taxon>Actinomycetota</taxon>
        <taxon>Actinomycetes</taxon>
        <taxon>Micrococcales</taxon>
        <taxon>Microbacteriaceae</taxon>
        <taxon>Microbacterium</taxon>
    </lineage>
</organism>
<reference evidence="5 6" key="1">
    <citation type="submission" date="2019-03" db="EMBL/GenBank/DDBJ databases">
        <authorList>
            <person name="Dong K."/>
        </authorList>
    </citation>
    <scope>NUCLEOTIDE SEQUENCE [LARGE SCALE GENOMIC DNA]</scope>
    <source>
        <strain evidence="6">dk512</strain>
    </source>
</reference>
<gene>
    <name evidence="5" type="ORF">E4K62_11805</name>
</gene>